<protein>
    <submittedName>
        <fullName evidence="1">Uncharacterized protein</fullName>
    </submittedName>
</protein>
<organism evidence="1 2">
    <name type="scientific">Jaapia argillacea MUCL 33604</name>
    <dbReference type="NCBI Taxonomy" id="933084"/>
    <lineage>
        <taxon>Eukaryota</taxon>
        <taxon>Fungi</taxon>
        <taxon>Dikarya</taxon>
        <taxon>Basidiomycota</taxon>
        <taxon>Agaricomycotina</taxon>
        <taxon>Agaricomycetes</taxon>
        <taxon>Agaricomycetidae</taxon>
        <taxon>Jaapiales</taxon>
        <taxon>Jaapiaceae</taxon>
        <taxon>Jaapia</taxon>
    </lineage>
</organism>
<dbReference type="AlphaFoldDB" id="A0A067P3Z8"/>
<name>A0A067P3Z8_9AGAM</name>
<evidence type="ECO:0000313" key="1">
    <source>
        <dbReference type="EMBL" id="KDQ49638.1"/>
    </source>
</evidence>
<dbReference type="HOGENOM" id="CLU_124232_0_0_1"/>
<accession>A0A067P3Z8</accession>
<reference evidence="2" key="1">
    <citation type="journal article" date="2014" name="Proc. Natl. Acad. Sci. U.S.A.">
        <title>Extensive sampling of basidiomycete genomes demonstrates inadequacy of the white-rot/brown-rot paradigm for wood decay fungi.</title>
        <authorList>
            <person name="Riley R."/>
            <person name="Salamov A.A."/>
            <person name="Brown D.W."/>
            <person name="Nagy L.G."/>
            <person name="Floudas D."/>
            <person name="Held B.W."/>
            <person name="Levasseur A."/>
            <person name="Lombard V."/>
            <person name="Morin E."/>
            <person name="Otillar R."/>
            <person name="Lindquist E.A."/>
            <person name="Sun H."/>
            <person name="LaButti K.M."/>
            <person name="Schmutz J."/>
            <person name="Jabbour D."/>
            <person name="Luo H."/>
            <person name="Baker S.E."/>
            <person name="Pisabarro A.G."/>
            <person name="Walton J.D."/>
            <person name="Blanchette R.A."/>
            <person name="Henrissat B."/>
            <person name="Martin F."/>
            <person name="Cullen D."/>
            <person name="Hibbett D.S."/>
            <person name="Grigoriev I.V."/>
        </authorList>
    </citation>
    <scope>NUCLEOTIDE SEQUENCE [LARGE SCALE GENOMIC DNA]</scope>
    <source>
        <strain evidence="2">MUCL 33604</strain>
    </source>
</reference>
<dbReference type="EMBL" id="KL197777">
    <property type="protein sequence ID" value="KDQ49638.1"/>
    <property type="molecule type" value="Genomic_DNA"/>
</dbReference>
<dbReference type="OrthoDB" id="2737573at2759"/>
<dbReference type="Proteomes" id="UP000027265">
    <property type="component" value="Unassembled WGS sequence"/>
</dbReference>
<proteinExistence type="predicted"/>
<gene>
    <name evidence="1" type="ORF">JAAARDRAFT_617343</name>
</gene>
<dbReference type="InParanoid" id="A0A067P3Z8"/>
<evidence type="ECO:0000313" key="2">
    <source>
        <dbReference type="Proteomes" id="UP000027265"/>
    </source>
</evidence>
<sequence length="179" mass="21408">MTIKPKQEFLDSVPIPALKPTKLSSEQEKERKDAIEALTKNRRAAAWQIHRWPLDKKYVEERTKIHLPRSYLAKDGEDVRLVRNGEDLNQLVYQWYFEPMEASAKSEGTVNFVAPDEIVPRRHEYLGPDPRVAGYFFDYNDEVHIRWWDDFLQEQWMDRQKWKMAVKLDDSGKWVEKED</sequence>
<keyword evidence="2" id="KW-1185">Reference proteome</keyword>